<evidence type="ECO:0000256" key="1">
    <source>
        <dbReference type="SAM" id="Phobius"/>
    </source>
</evidence>
<dbReference type="Proteomes" id="UP000253689">
    <property type="component" value="Chromosome"/>
</dbReference>
<dbReference type="KEGG" id="sphh:SDAV_001581"/>
<proteinExistence type="predicted"/>
<evidence type="ECO:0000313" key="3">
    <source>
        <dbReference type="Proteomes" id="UP000253689"/>
    </source>
</evidence>
<accession>A0A345DQQ5</accession>
<reference evidence="3" key="1">
    <citation type="submission" date="2018-07" db="EMBL/GenBank/DDBJ databases">
        <title>Complete Genome Sequence of Spiroplasma phoeniceum.</title>
        <authorList>
            <person name="Davis R.E."/>
            <person name="Shao J.Y."/>
            <person name="Zhao Y."/>
            <person name="Silver A."/>
            <person name="Stump z."/>
            <person name="Gasparich G."/>
        </authorList>
    </citation>
    <scope>NUCLEOTIDE SEQUENCE [LARGE SCALE GENOMIC DNA]</scope>
    <source>
        <strain evidence="3">P40</strain>
    </source>
</reference>
<protein>
    <submittedName>
        <fullName evidence="2">Uncharacterized protein</fullName>
    </submittedName>
</protein>
<keyword evidence="1" id="KW-1133">Transmembrane helix</keyword>
<sequence length="62" mass="7584">MQCLSYYALVIFFFFLKISLFFFLKKVINRVSSCIVIKIYLPKFYQKDGYINYQNNIINFVY</sequence>
<keyword evidence="1" id="KW-0472">Membrane</keyword>
<keyword evidence="3" id="KW-1185">Reference proteome</keyword>
<organism evidence="2 3">
    <name type="scientific">Spiroplasma phoeniceum P40</name>
    <dbReference type="NCBI Taxonomy" id="1276259"/>
    <lineage>
        <taxon>Bacteria</taxon>
        <taxon>Bacillati</taxon>
        <taxon>Mycoplasmatota</taxon>
        <taxon>Mollicutes</taxon>
        <taxon>Entomoplasmatales</taxon>
        <taxon>Spiroplasmataceae</taxon>
        <taxon>Spiroplasma</taxon>
    </lineage>
</organism>
<feature type="transmembrane region" description="Helical" evidence="1">
    <location>
        <begin position="6"/>
        <end position="24"/>
    </location>
</feature>
<dbReference type="AlphaFoldDB" id="A0A345DQQ5"/>
<name>A0A345DQQ5_9MOLU</name>
<dbReference type="EMBL" id="CP031088">
    <property type="protein sequence ID" value="AXF96546.1"/>
    <property type="molecule type" value="Genomic_DNA"/>
</dbReference>
<keyword evidence="1" id="KW-0812">Transmembrane</keyword>
<evidence type="ECO:0000313" key="2">
    <source>
        <dbReference type="EMBL" id="AXF96546.1"/>
    </source>
</evidence>
<gene>
    <name evidence="2" type="ORF">SDAV_001581</name>
</gene>